<evidence type="ECO:0000256" key="3">
    <source>
        <dbReference type="SAM" id="Phobius"/>
    </source>
</evidence>
<gene>
    <name evidence="5" type="ORF">DIZ79_09965</name>
</gene>
<dbReference type="Pfam" id="PF13476">
    <property type="entry name" value="AAA_23"/>
    <property type="match status" value="1"/>
</dbReference>
<keyword evidence="3" id="KW-1133">Transmembrane helix</keyword>
<evidence type="ECO:0000259" key="4">
    <source>
        <dbReference type="Pfam" id="PF13476"/>
    </source>
</evidence>
<proteinExistence type="predicted"/>
<comment type="caution">
    <text evidence="5">The sequence shown here is derived from an EMBL/GenBank/DDBJ whole genome shotgun (WGS) entry which is preliminary data.</text>
</comment>
<feature type="transmembrane region" description="Helical" evidence="3">
    <location>
        <begin position="257"/>
        <end position="280"/>
    </location>
</feature>
<evidence type="ECO:0000256" key="1">
    <source>
        <dbReference type="SAM" id="Coils"/>
    </source>
</evidence>
<dbReference type="PANTHER" id="PTHR32114:SF2">
    <property type="entry name" value="ABC TRANSPORTER ABCH.3"/>
    <property type="match status" value="1"/>
</dbReference>
<keyword evidence="1" id="KW-0175">Coiled coil</keyword>
<evidence type="ECO:0000313" key="6">
    <source>
        <dbReference type="Proteomes" id="UP000255508"/>
    </source>
</evidence>
<protein>
    <submittedName>
        <fullName evidence="5">ATPase</fullName>
    </submittedName>
</protein>
<dbReference type="PANTHER" id="PTHR32114">
    <property type="entry name" value="ABC TRANSPORTER ABCH.3"/>
    <property type="match status" value="1"/>
</dbReference>
<dbReference type="GO" id="GO:0006302">
    <property type="term" value="P:double-strand break repair"/>
    <property type="evidence" value="ECO:0007669"/>
    <property type="project" value="InterPro"/>
</dbReference>
<dbReference type="Gene3D" id="3.40.50.300">
    <property type="entry name" value="P-loop containing nucleotide triphosphate hydrolases"/>
    <property type="match status" value="2"/>
</dbReference>
<dbReference type="GO" id="GO:0016887">
    <property type="term" value="F:ATP hydrolysis activity"/>
    <property type="evidence" value="ECO:0007669"/>
    <property type="project" value="InterPro"/>
</dbReference>
<feature type="transmembrane region" description="Helical" evidence="3">
    <location>
        <begin position="300"/>
        <end position="321"/>
    </location>
</feature>
<dbReference type="InterPro" id="IPR027417">
    <property type="entry name" value="P-loop_NTPase"/>
</dbReference>
<sequence length="624" mass="69939">MIIHRILAKNVLKYSSLKLENLPENGLIGITGPNESGKSTIGETVCFALFGRSFSLGDDDLEKIVLWGETHCSVELDFTASDRKRYHLERFLDDAGNHSAMLSTLEDITGDKPLARGVEAVADKLYDLIGYEFDEFIESFYLAQREITTPHPHSYVVKTMAGVVTLEYCAAANQEDIAEAEGVIEETDREISDLNEQIDEIGIDPGYLHLLEDERAQLNRQIGDHDRQVETLDDASNAYQDALPVRKAALGGRGRAAFLRFIMLILTLATAGLWGLLVRMPEHEFAIKASDWPAGNVPQWRVEMLLITVGVFAALFIFFWIRRGVFNRRAASLETVAQTLVAELDGLENPVEVTKESDSPEAADETEAETTGDTDDEPQSIVTVVVDKAARERLAQRVAGFMADAPGVRDGVGNEQNLLRHAIDKAQERVGELDEAIRQEQNRINKADGLITIRDSLKNKAAEQTQQIATCELAGELIQGAIREVSNKFNIKLKSLVSKMLPLFTEHRYEHLQIADDLSVRAFSSEKRDFMDLDEISSGTQRQIMLAVRLALSQELIKRTVDAEQFLFLDEPFAFFDQIRTRSSLTVLPTLSEELTQIWIIGQEFPDDVHFDLHIECDRDMNSI</sequence>
<feature type="compositionally biased region" description="Acidic residues" evidence="2">
    <location>
        <begin position="359"/>
        <end position="378"/>
    </location>
</feature>
<dbReference type="AlphaFoldDB" id="A0A370DWC3"/>
<feature type="coiled-coil region" evidence="1">
    <location>
        <begin position="170"/>
        <end position="235"/>
    </location>
</feature>
<name>A0A370DWC3_9GAMM</name>
<reference evidence="5 6" key="1">
    <citation type="journal article" date="2018" name="ISME J.">
        <title>Endosymbiont genomes yield clues of tubeworm success.</title>
        <authorList>
            <person name="Li Y."/>
            <person name="Liles M.R."/>
            <person name="Halanych K.M."/>
        </authorList>
    </citation>
    <scope>NUCLEOTIDE SEQUENCE [LARGE SCALE GENOMIC DNA]</scope>
    <source>
        <strain evidence="5">A1422</strain>
    </source>
</reference>
<dbReference type="EMBL" id="QFXD01000178">
    <property type="protein sequence ID" value="RDH90123.1"/>
    <property type="molecule type" value="Genomic_DNA"/>
</dbReference>
<evidence type="ECO:0000256" key="2">
    <source>
        <dbReference type="SAM" id="MobiDB-lite"/>
    </source>
</evidence>
<feature type="coiled-coil region" evidence="1">
    <location>
        <begin position="423"/>
        <end position="474"/>
    </location>
</feature>
<evidence type="ECO:0000313" key="5">
    <source>
        <dbReference type="EMBL" id="RDH90123.1"/>
    </source>
</evidence>
<keyword evidence="3" id="KW-0812">Transmembrane</keyword>
<keyword evidence="3" id="KW-0472">Membrane</keyword>
<feature type="domain" description="Rad50/SbcC-type AAA" evidence="4">
    <location>
        <begin position="8"/>
        <end position="197"/>
    </location>
</feature>
<accession>A0A370DWC3</accession>
<dbReference type="Proteomes" id="UP000255508">
    <property type="component" value="Unassembled WGS sequence"/>
</dbReference>
<organism evidence="5 6">
    <name type="scientific">endosymbiont of Lamellibrachia luymesi</name>
    <dbReference type="NCBI Taxonomy" id="2200907"/>
    <lineage>
        <taxon>Bacteria</taxon>
        <taxon>Pseudomonadati</taxon>
        <taxon>Pseudomonadota</taxon>
        <taxon>Gammaproteobacteria</taxon>
        <taxon>sulfur-oxidizing symbionts</taxon>
    </lineage>
</organism>
<dbReference type="SUPFAM" id="SSF52540">
    <property type="entry name" value="P-loop containing nucleoside triphosphate hydrolases"/>
    <property type="match status" value="1"/>
</dbReference>
<feature type="region of interest" description="Disordered" evidence="2">
    <location>
        <begin position="351"/>
        <end position="379"/>
    </location>
</feature>
<dbReference type="InterPro" id="IPR038729">
    <property type="entry name" value="Rad50/SbcC_AAA"/>
</dbReference>